<feature type="transmembrane region" description="Helical" evidence="1">
    <location>
        <begin position="114"/>
        <end position="136"/>
    </location>
</feature>
<feature type="transmembrane region" description="Helical" evidence="1">
    <location>
        <begin position="12"/>
        <end position="34"/>
    </location>
</feature>
<evidence type="ECO:0000313" key="3">
    <source>
        <dbReference type="Proteomes" id="UP000703295"/>
    </source>
</evidence>
<evidence type="ECO:0000256" key="1">
    <source>
        <dbReference type="SAM" id="Phobius"/>
    </source>
</evidence>
<feature type="transmembrane region" description="Helical" evidence="1">
    <location>
        <begin position="81"/>
        <end position="102"/>
    </location>
</feature>
<feature type="transmembrane region" description="Helical" evidence="1">
    <location>
        <begin position="40"/>
        <end position="60"/>
    </location>
</feature>
<evidence type="ECO:0000313" key="2">
    <source>
        <dbReference type="EMBL" id="MBM6757593.1"/>
    </source>
</evidence>
<keyword evidence="1" id="KW-1133">Transmembrane helix</keyword>
<dbReference type="Proteomes" id="UP000703295">
    <property type="component" value="Unassembled WGS sequence"/>
</dbReference>
<evidence type="ECO:0008006" key="4">
    <source>
        <dbReference type="Google" id="ProtNLM"/>
    </source>
</evidence>
<gene>
    <name evidence="2" type="ORF">H6A31_02600</name>
</gene>
<proteinExistence type="predicted"/>
<sequence length="142" mass="16432">MKYGVSSNTLLLTAGVVWLVAGLNILHIGLSCWITDTHYWLLKVCEASLVFLLFFCMVFHKLYRKHTQRITSGKRERHCPFSFFDVKGWIVMAFMIGMGVTIRKAHLLPESFIAVFYTGLSLALIATGGRFIRLFWKRKRNR</sequence>
<comment type="caution">
    <text evidence="2">The sequence shown here is derived from an EMBL/GenBank/DDBJ whole genome shotgun (WGS) entry which is preliminary data.</text>
</comment>
<keyword evidence="1" id="KW-0472">Membrane</keyword>
<accession>A0ABS2ESP7</accession>
<dbReference type="EMBL" id="JACJJW010000004">
    <property type="protein sequence ID" value="MBM6757593.1"/>
    <property type="molecule type" value="Genomic_DNA"/>
</dbReference>
<name>A0ABS2ESP7_9BACE</name>
<keyword evidence="3" id="KW-1185">Reference proteome</keyword>
<reference evidence="2 3" key="1">
    <citation type="journal article" date="2021" name="Sci. Rep.">
        <title>The distribution of antibiotic resistance genes in chicken gut microbiota commensals.</title>
        <authorList>
            <person name="Juricova H."/>
            <person name="Matiasovicova J."/>
            <person name="Kubasova T."/>
            <person name="Cejkova D."/>
            <person name="Rychlik I."/>
        </authorList>
    </citation>
    <scope>NUCLEOTIDE SEQUENCE [LARGE SCALE GENOMIC DNA]</scope>
    <source>
        <strain evidence="2 3">An801</strain>
    </source>
</reference>
<keyword evidence="1" id="KW-0812">Transmembrane</keyword>
<dbReference type="PROSITE" id="PS51257">
    <property type="entry name" value="PROKAR_LIPOPROTEIN"/>
    <property type="match status" value="1"/>
</dbReference>
<dbReference type="RefSeq" id="WP_204474470.1">
    <property type="nucleotide sequence ID" value="NZ_JACJJW010000004.1"/>
</dbReference>
<organism evidence="2 3">
    <name type="scientific">Bacteroides mediterraneensis</name>
    <dbReference type="NCBI Taxonomy" id="1841856"/>
    <lineage>
        <taxon>Bacteria</taxon>
        <taxon>Pseudomonadati</taxon>
        <taxon>Bacteroidota</taxon>
        <taxon>Bacteroidia</taxon>
        <taxon>Bacteroidales</taxon>
        <taxon>Bacteroidaceae</taxon>
        <taxon>Bacteroides</taxon>
    </lineage>
</organism>
<protein>
    <recommendedName>
        <fullName evidence="4">Transmembrane protein</fullName>
    </recommendedName>
</protein>